<dbReference type="InterPro" id="IPR052039">
    <property type="entry name" value="Caspase-related_regulators"/>
</dbReference>
<protein>
    <submittedName>
        <fullName evidence="2">Caspase family protein</fullName>
    </submittedName>
</protein>
<dbReference type="GO" id="GO:0006508">
    <property type="term" value="P:proteolysis"/>
    <property type="evidence" value="ECO:0007669"/>
    <property type="project" value="InterPro"/>
</dbReference>
<dbReference type="EMBL" id="JAHXRI010000010">
    <property type="protein sequence ID" value="MBZ1351198.1"/>
    <property type="molecule type" value="Genomic_DNA"/>
</dbReference>
<organism evidence="2 3">
    <name type="scientific">Zwartia hollandica</name>
    <dbReference type="NCBI Taxonomy" id="324606"/>
    <lineage>
        <taxon>Bacteria</taxon>
        <taxon>Pseudomonadati</taxon>
        <taxon>Pseudomonadota</taxon>
        <taxon>Betaproteobacteria</taxon>
        <taxon>Burkholderiales</taxon>
        <taxon>Alcaligenaceae</taxon>
        <taxon>Zwartia</taxon>
    </lineage>
</organism>
<dbReference type="Proteomes" id="UP000739565">
    <property type="component" value="Unassembled WGS sequence"/>
</dbReference>
<dbReference type="InterPro" id="IPR029030">
    <property type="entry name" value="Caspase-like_dom_sf"/>
</dbReference>
<proteinExistence type="predicted"/>
<reference evidence="2" key="1">
    <citation type="submission" date="2021-07" db="EMBL/GenBank/DDBJ databases">
        <title>New genus and species of the family Alcaligenaceae.</title>
        <authorList>
            <person name="Hahn M.W."/>
        </authorList>
    </citation>
    <scope>NUCLEOTIDE SEQUENCE</scope>
    <source>
        <strain evidence="2">LF4-65</strain>
    </source>
</reference>
<dbReference type="GO" id="GO:0004197">
    <property type="term" value="F:cysteine-type endopeptidase activity"/>
    <property type="evidence" value="ECO:0007669"/>
    <property type="project" value="InterPro"/>
</dbReference>
<dbReference type="InterPro" id="IPR011600">
    <property type="entry name" value="Pept_C14_caspase"/>
</dbReference>
<evidence type="ECO:0000313" key="2">
    <source>
        <dbReference type="EMBL" id="MBZ1351198.1"/>
    </source>
</evidence>
<dbReference type="Pfam" id="PF00656">
    <property type="entry name" value="Peptidase_C14"/>
    <property type="match status" value="1"/>
</dbReference>
<dbReference type="SUPFAM" id="SSF52129">
    <property type="entry name" value="Caspase-like"/>
    <property type="match status" value="1"/>
</dbReference>
<dbReference type="Gene3D" id="3.40.50.1460">
    <property type="match status" value="1"/>
</dbReference>
<dbReference type="PANTHER" id="PTHR22576">
    <property type="entry name" value="MUCOSA ASSOCIATED LYMPHOID TISSUE LYMPHOMA TRANSLOCATION PROTEIN 1/PARACASPASE"/>
    <property type="match status" value="1"/>
</dbReference>
<feature type="domain" description="Caspase family p20" evidence="1">
    <location>
        <begin position="153"/>
        <end position="282"/>
    </location>
</feature>
<gene>
    <name evidence="2" type="ORF">KZZ10_11120</name>
</gene>
<dbReference type="PROSITE" id="PS50208">
    <property type="entry name" value="CASPASE_P20"/>
    <property type="match status" value="1"/>
</dbReference>
<comment type="caution">
    <text evidence="2">The sequence shown here is derived from an EMBL/GenBank/DDBJ whole genome shotgun (WGS) entry which is preliminary data.</text>
</comment>
<dbReference type="AlphaFoldDB" id="A0A953T291"/>
<keyword evidence="3" id="KW-1185">Reference proteome</keyword>
<dbReference type="InterPro" id="IPR001309">
    <property type="entry name" value="Pept_C14_p20"/>
</dbReference>
<evidence type="ECO:0000259" key="1">
    <source>
        <dbReference type="PROSITE" id="PS50208"/>
    </source>
</evidence>
<dbReference type="RefSeq" id="WP_259661613.1">
    <property type="nucleotide sequence ID" value="NZ_JAHXRI010000010.1"/>
</dbReference>
<accession>A0A953T291</accession>
<evidence type="ECO:0000313" key="3">
    <source>
        <dbReference type="Proteomes" id="UP000739565"/>
    </source>
</evidence>
<name>A0A953T291_9BURK</name>
<dbReference type="PANTHER" id="PTHR22576:SF37">
    <property type="entry name" value="MUCOSA-ASSOCIATED LYMPHOID TISSUE LYMPHOMA TRANSLOCATION PROTEIN 1"/>
    <property type="match status" value="1"/>
</dbReference>
<sequence>MSDKGPALLLASALLVGIVGGSFYYNSIKPTQEQQEQLLINSKIRSEVCRRIESEVNNYKQSPHTFKRGTLKNIKNEARETAKIELPQLAVDRQIQYLARTSILENCQPLAQGWLRIPSAFPEFYEAELQEAGLVPGKTKHPQPALANNSVAQKRIALVIGNSSYESRPLKNPVNDAEDMAIFLKSAGFQVTEIKNADIFQLRSAIKKFEHDLSIYDVGLIYYSGHGVEFRGSNYLIPVDAQLRNEQDIPRQGYDIGSVLVRASKSNEKTLIFILDACRNSPIFSQNRSTTDGLTQVLAPSGAIVAFSAAPGQVASDGNGRNSPYTAALLSQARMPNKKIEDILKETSKIVSQNTGGRQIPWYNSSLVGDFYFDK</sequence>